<sequence length="223" mass="24286">MTIQSRIPIKPAAISPFRTVREIVESDDQGKAHDALSRMACFVSRHLTSKHPDLGRPGPICPFARQGSASGGIRFADCSAGRGEEAQIGEIMARVRSDFLAWGEGSGIPHVLRAYVVTFSALEGAEDAAMIERVQKQLKPDYVESGLMIGQFFPGCEEGGIRNPGFRPLNAPVISLAVRYMTLPDAPFMLGDPRFRAAFIAHHGPDGERELAQLQNSRREEAG</sequence>
<dbReference type="InterPro" id="IPR049240">
    <property type="entry name" value="DUF6875"/>
</dbReference>
<dbReference type="RefSeq" id="WP_083987654.1">
    <property type="nucleotide sequence ID" value="NZ_CP019602.1"/>
</dbReference>
<accession>A0A1Z1FA26</accession>
<evidence type="ECO:0000313" key="2">
    <source>
        <dbReference type="EMBL" id="ARU15659.1"/>
    </source>
</evidence>
<dbReference type="KEGG" id="cman:A9D14_05015"/>
<evidence type="ECO:0000313" key="3">
    <source>
        <dbReference type="Proteomes" id="UP000195807"/>
    </source>
</evidence>
<proteinExistence type="predicted"/>
<name>A0A1Z1FA26_9SPHN</name>
<dbReference type="EMBL" id="CP019602">
    <property type="protein sequence ID" value="ARU15659.1"/>
    <property type="molecule type" value="Genomic_DNA"/>
</dbReference>
<organism evidence="2 3">
    <name type="scientific">Croceicoccus marinus</name>
    <dbReference type="NCBI Taxonomy" id="450378"/>
    <lineage>
        <taxon>Bacteria</taxon>
        <taxon>Pseudomonadati</taxon>
        <taxon>Pseudomonadota</taxon>
        <taxon>Alphaproteobacteria</taxon>
        <taxon>Sphingomonadales</taxon>
        <taxon>Erythrobacteraceae</taxon>
        <taxon>Croceicoccus</taxon>
    </lineage>
</organism>
<dbReference type="STRING" id="450378.GCA_001661675_01001"/>
<reference evidence="2 3" key="1">
    <citation type="submission" date="2017-01" db="EMBL/GenBank/DDBJ databases">
        <title>Complete genome sequence of esterase-producing bacterium Croceicoccus marinus E4A9.</title>
        <authorList>
            <person name="Wu Y.-H."/>
            <person name="Cheng H."/>
            <person name="Xu L."/>
            <person name="Huo Y.-Y."/>
            <person name="Wang C.-S."/>
            <person name="Xu X.-W."/>
        </authorList>
    </citation>
    <scope>NUCLEOTIDE SEQUENCE [LARGE SCALE GENOMIC DNA]</scope>
    <source>
        <strain evidence="2 3">E4A9</strain>
    </source>
</reference>
<dbReference type="Proteomes" id="UP000195807">
    <property type="component" value="Chromosome"/>
</dbReference>
<evidence type="ECO:0000259" key="1">
    <source>
        <dbReference type="Pfam" id="PF21780"/>
    </source>
</evidence>
<gene>
    <name evidence="2" type="ORF">A9D14_05015</name>
</gene>
<feature type="domain" description="DUF6875" evidence="1">
    <location>
        <begin position="41"/>
        <end position="210"/>
    </location>
</feature>
<keyword evidence="3" id="KW-1185">Reference proteome</keyword>
<protein>
    <recommendedName>
        <fullName evidence="1">DUF6875 domain-containing protein</fullName>
    </recommendedName>
</protein>
<dbReference type="OrthoDB" id="8420726at2"/>
<dbReference type="Pfam" id="PF21780">
    <property type="entry name" value="DUF6875"/>
    <property type="match status" value="1"/>
</dbReference>
<dbReference type="AlphaFoldDB" id="A0A1Z1FA26"/>